<dbReference type="Gene3D" id="3.40.50.300">
    <property type="entry name" value="P-loop containing nucleotide triphosphate hydrolases"/>
    <property type="match status" value="1"/>
</dbReference>
<proteinExistence type="predicted"/>
<evidence type="ECO:0000313" key="1">
    <source>
        <dbReference type="EMBL" id="TDG36508.1"/>
    </source>
</evidence>
<evidence type="ECO:0000313" key="2">
    <source>
        <dbReference type="Proteomes" id="UP000295668"/>
    </source>
</evidence>
<accession>A0A4R5MLJ6</accession>
<reference evidence="1 2" key="1">
    <citation type="submission" date="2019-02" db="EMBL/GenBank/DDBJ databases">
        <title>Pedobacter sp. nov., a novel speices isolated from soil of pinguins habitat in Antarcitica.</title>
        <authorList>
            <person name="He R.-H."/>
        </authorList>
    </citation>
    <scope>NUCLEOTIDE SEQUENCE [LARGE SCALE GENOMIC DNA]</scope>
    <source>
        <strain evidence="1 2">E01020</strain>
    </source>
</reference>
<dbReference type="AlphaFoldDB" id="A0A4R5MLJ6"/>
<dbReference type="InterPro" id="IPR027417">
    <property type="entry name" value="P-loop_NTPase"/>
</dbReference>
<keyword evidence="2" id="KW-1185">Reference proteome</keyword>
<dbReference type="Pfam" id="PF13289">
    <property type="entry name" value="SIR2_2"/>
    <property type="match status" value="1"/>
</dbReference>
<dbReference type="SUPFAM" id="SSF52540">
    <property type="entry name" value="P-loop containing nucleoside triphosphate hydrolases"/>
    <property type="match status" value="1"/>
</dbReference>
<dbReference type="RefSeq" id="WP_133262237.1">
    <property type="nucleotide sequence ID" value="NZ_SJCY01000004.1"/>
</dbReference>
<name>A0A4R5MLJ6_9SPHI</name>
<dbReference type="OrthoDB" id="1688888at2"/>
<sequence>MNFGSDKMLISRINAGFKQKKQFTFLLGSGCTLSNGAGSRGVSSVSEVISLIKGQFEADGQLDILEDALMIENKESNPYQIAMNTLLQCYGQDDVNKVIITAVLNARNNSIVHSENQNDSLILEDIEKDLTGWILQDGIIALGKILVQYPRIFKSPVLTTNFDPLIEISVAKNNGTYAPTSMTNDGNILNVVSSPSVQIVHLHGYWRQGDTMHSSIQLTKERTLLKGDLRKLLQNSILVIIGYGGWGDVFTNTLIDVVNEGNSESNVLWTFYDDDEGLIRDKNDALFEKLKNSLDQRVVLYKGIDFNSIMPRLYEIISGRKIDLPGQQLADGSVIKKVINVVSKKFMTTYECDIPPSNIHWVGRVNELKILDQTNYKAYFITGIGGQGKSGLASHFISTIADTDEYDFWDWRDCKEEDNRFITIFISLIERITNGKYKSFQLINESIQGIINLFFKELGERKCVFVFDNIDNYIDLINFYPSRGIKELLEKIITVNHNSKFIFTCRPEINVTNPVTFQIALKDLDIDETKQLFRSVNCSLSDIIKEEIAIKAHQLTNGHPLWLNLVSAQLMKGEESAIGFIEDIKNSKGSDIQNPSTILAVNTLNIVWKSLNQKQEILMRGLSESVVAETEKHLRQIMSSELNDNQFSKAFNAIKKLNLVVIKSAPFSPELYELHPLVKEYIVYKFPKKDRNKYITMFVNFYDQVILLVKKTPDSSAPLSLFQNWTNKIELEINQENYISALSTLHQIGDSIITAGFIEEYQRVATRFFIEVDFNEALTNEFPYFEEQFKNFVISMSELGKFTEAEAFLNKFSKSISFKGMTYISFCHTYAYHNWCKKDFISSIEYSEKALAIINSTNITIGQDVPHTLALALRDTRDDTNIRRALEIFCEGKSEDDIMIELEKEEKQSGSYYGNIGRCFWFLGKSQNALKLMKASFKALLKENYSNSTLNKGFACNWIMELLLSEKRLNDAYFFYRMTQKYWEIVAPVKKQELERDYLTIFKNLTQKTLSNTAWEVEKFCVKFIN</sequence>
<organism evidence="1 2">
    <name type="scientific">Pedobacter changchengzhani</name>
    <dbReference type="NCBI Taxonomy" id="2529274"/>
    <lineage>
        <taxon>Bacteria</taxon>
        <taxon>Pseudomonadati</taxon>
        <taxon>Bacteroidota</taxon>
        <taxon>Sphingobacteriia</taxon>
        <taxon>Sphingobacteriales</taxon>
        <taxon>Sphingobacteriaceae</taxon>
        <taxon>Pedobacter</taxon>
    </lineage>
</organism>
<dbReference type="Proteomes" id="UP000295668">
    <property type="component" value="Unassembled WGS sequence"/>
</dbReference>
<protein>
    <submittedName>
        <fullName evidence="1">Uncharacterized protein</fullName>
    </submittedName>
</protein>
<comment type="caution">
    <text evidence="1">The sequence shown here is derived from an EMBL/GenBank/DDBJ whole genome shotgun (WGS) entry which is preliminary data.</text>
</comment>
<dbReference type="EMBL" id="SJCY01000004">
    <property type="protein sequence ID" value="TDG36508.1"/>
    <property type="molecule type" value="Genomic_DNA"/>
</dbReference>
<gene>
    <name evidence="1" type="ORF">EZJ43_08305</name>
</gene>